<sequence>KLLMLNNLKSHTLGLTRGSVYAILIEVMGRYIQTSACTYTEAYEPEHAYTFTGPCVKTGKPYSVTIPSHELWDLNQGKPIMCLESLDAGDREFANTGISPEGWDLIFA</sequence>
<accession>A0A382FGV1</accession>
<gene>
    <name evidence="1" type="ORF">METZ01_LOCUS214201</name>
</gene>
<reference evidence="1" key="1">
    <citation type="submission" date="2018-05" db="EMBL/GenBank/DDBJ databases">
        <authorList>
            <person name="Lanie J.A."/>
            <person name="Ng W.-L."/>
            <person name="Kazmierczak K.M."/>
            <person name="Andrzejewski T.M."/>
            <person name="Davidsen T.M."/>
            <person name="Wayne K.J."/>
            <person name="Tettelin H."/>
            <person name="Glass J.I."/>
            <person name="Rusch D."/>
            <person name="Podicherti R."/>
            <person name="Tsui H.-C.T."/>
            <person name="Winkler M.E."/>
        </authorList>
    </citation>
    <scope>NUCLEOTIDE SEQUENCE</scope>
</reference>
<evidence type="ECO:0000313" key="1">
    <source>
        <dbReference type="EMBL" id="SVB61347.1"/>
    </source>
</evidence>
<name>A0A382FGV1_9ZZZZ</name>
<dbReference type="EMBL" id="UINC01049493">
    <property type="protein sequence ID" value="SVB61347.1"/>
    <property type="molecule type" value="Genomic_DNA"/>
</dbReference>
<proteinExistence type="predicted"/>
<feature type="non-terminal residue" evidence="1">
    <location>
        <position position="1"/>
    </location>
</feature>
<protein>
    <submittedName>
        <fullName evidence="1">Uncharacterized protein</fullName>
    </submittedName>
</protein>
<organism evidence="1">
    <name type="scientific">marine metagenome</name>
    <dbReference type="NCBI Taxonomy" id="408172"/>
    <lineage>
        <taxon>unclassified sequences</taxon>
        <taxon>metagenomes</taxon>
        <taxon>ecological metagenomes</taxon>
    </lineage>
</organism>
<dbReference type="AlphaFoldDB" id="A0A382FGV1"/>